<evidence type="ECO:0000313" key="1">
    <source>
        <dbReference type="EMBL" id="TFD46921.1"/>
    </source>
</evidence>
<dbReference type="OrthoDB" id="3781658at2"/>
<organism evidence="1 2">
    <name type="scientific">Cryobacterium frigoriphilum</name>
    <dbReference type="NCBI Taxonomy" id="1259150"/>
    <lineage>
        <taxon>Bacteria</taxon>
        <taxon>Bacillati</taxon>
        <taxon>Actinomycetota</taxon>
        <taxon>Actinomycetes</taxon>
        <taxon>Micrococcales</taxon>
        <taxon>Microbacteriaceae</taxon>
        <taxon>Cryobacterium</taxon>
    </lineage>
</organism>
<dbReference type="RefSeq" id="WP_134520597.1">
    <property type="nucleotide sequence ID" value="NZ_SOHE01000069.1"/>
</dbReference>
<evidence type="ECO:0000313" key="2">
    <source>
        <dbReference type="Proteomes" id="UP000297447"/>
    </source>
</evidence>
<protein>
    <submittedName>
        <fullName evidence="1">Uncharacterized protein</fullName>
    </submittedName>
</protein>
<name>A0A4R8ZV66_9MICO</name>
<dbReference type="Proteomes" id="UP000297447">
    <property type="component" value="Unassembled WGS sequence"/>
</dbReference>
<keyword evidence="2" id="KW-1185">Reference proteome</keyword>
<comment type="caution">
    <text evidence="1">The sequence shown here is derived from an EMBL/GenBank/DDBJ whole genome shotgun (WGS) entry which is preliminary data.</text>
</comment>
<proteinExistence type="predicted"/>
<dbReference type="AlphaFoldDB" id="A0A4R8ZV66"/>
<dbReference type="EMBL" id="SOHE01000069">
    <property type="protein sequence ID" value="TFD46921.1"/>
    <property type="molecule type" value="Genomic_DNA"/>
</dbReference>
<gene>
    <name evidence="1" type="ORF">E3T55_16235</name>
</gene>
<reference evidence="1 2" key="1">
    <citation type="submission" date="2019-03" db="EMBL/GenBank/DDBJ databases">
        <title>Genomics of glacier-inhabiting Cryobacterium strains.</title>
        <authorList>
            <person name="Liu Q."/>
            <person name="Xin Y.-H."/>
        </authorList>
    </citation>
    <scope>NUCLEOTIDE SEQUENCE [LARGE SCALE GENOMIC DNA]</scope>
    <source>
        <strain evidence="1 2">Hh14</strain>
    </source>
</reference>
<sequence length="155" mass="16595">MPTFQDPISIGDAASESMRTLAHATRVFDDPAQTYDVLGDVIAVVRSLGQVLNQVASAHLDYRDRAFTDLGDSAAGAASADRAAEALRDAAQHLTSIDNDLDAASRHSGRIAWHPMVAPTNPGRTPGNKPLAARCESDRRFDGLPDETPRRGISF</sequence>
<accession>A0A4R8ZV66</accession>